<keyword evidence="1" id="KW-0472">Membrane</keyword>
<evidence type="ECO:0000256" key="1">
    <source>
        <dbReference type="SAM" id="Phobius"/>
    </source>
</evidence>
<reference evidence="2 3" key="1">
    <citation type="journal article" date="2009" name="Stand. Genomic Sci.">
        <title>Complete genome sequence of Dyadobacter fermentans type strain (NS114).</title>
        <authorList>
            <person name="Lang E."/>
            <person name="Lapidus A."/>
            <person name="Chertkov O."/>
            <person name="Brettin T."/>
            <person name="Detter J.C."/>
            <person name="Han C."/>
            <person name="Copeland A."/>
            <person name="Glavina Del Rio T."/>
            <person name="Nolan M."/>
            <person name="Chen F."/>
            <person name="Lucas S."/>
            <person name="Tice H."/>
            <person name="Cheng J.F."/>
            <person name="Land M."/>
            <person name="Hauser L."/>
            <person name="Chang Y.J."/>
            <person name="Jeffries C.D."/>
            <person name="Kopitz M."/>
            <person name="Bruce D."/>
            <person name="Goodwin L."/>
            <person name="Pitluck S."/>
            <person name="Ovchinnikova G."/>
            <person name="Pati A."/>
            <person name="Ivanova N."/>
            <person name="Mavrommatis K."/>
            <person name="Chen A."/>
            <person name="Palaniappan K."/>
            <person name="Chain P."/>
            <person name="Bristow J."/>
            <person name="Eisen J.A."/>
            <person name="Markowitz V."/>
            <person name="Hugenholtz P."/>
            <person name="Goker M."/>
            <person name="Rohde M."/>
            <person name="Kyrpides N.C."/>
            <person name="Klenk H.P."/>
        </authorList>
    </citation>
    <scope>NUCLEOTIDE SEQUENCE [LARGE SCALE GENOMIC DNA]</scope>
    <source>
        <strain evidence="3">ATCC 700827 / DSM 18053 / CIP 107007 / KCTC 52180 / NS114</strain>
    </source>
</reference>
<organism evidence="2 3">
    <name type="scientific">Dyadobacter fermentans (strain ATCC 700827 / DSM 18053 / CIP 107007 / KCTC 52180 / NS114)</name>
    <dbReference type="NCBI Taxonomy" id="471854"/>
    <lineage>
        <taxon>Bacteria</taxon>
        <taxon>Pseudomonadati</taxon>
        <taxon>Bacteroidota</taxon>
        <taxon>Cytophagia</taxon>
        <taxon>Cytophagales</taxon>
        <taxon>Spirosomataceae</taxon>
        <taxon>Dyadobacter</taxon>
    </lineage>
</organism>
<keyword evidence="1" id="KW-1133">Transmembrane helix</keyword>
<keyword evidence="1" id="KW-0812">Transmembrane</keyword>
<feature type="transmembrane region" description="Helical" evidence="1">
    <location>
        <begin position="12"/>
        <end position="30"/>
    </location>
</feature>
<dbReference type="STRING" id="471854.Dfer_0932"/>
<dbReference type="HOGENOM" id="CLU_3024846_0_0_10"/>
<name>C6W381_DYAFD</name>
<gene>
    <name evidence="2" type="ordered locus">Dfer_0932</name>
</gene>
<evidence type="ECO:0000313" key="3">
    <source>
        <dbReference type="Proteomes" id="UP000002011"/>
    </source>
</evidence>
<evidence type="ECO:0000313" key="2">
    <source>
        <dbReference type="EMBL" id="ACT92185.1"/>
    </source>
</evidence>
<dbReference type="RefSeq" id="WP_015810439.1">
    <property type="nucleotide sequence ID" value="NC_013037.1"/>
</dbReference>
<accession>C6W381</accession>
<sequence length="55" mass="6472">MLPHFNWTDYFLAVAVIAAVYYVIVGALFYRHEIETFFSSQNKFWQRVEKPPSSG</sequence>
<dbReference type="KEGG" id="dfe:Dfer_0932"/>
<keyword evidence="3" id="KW-1185">Reference proteome</keyword>
<dbReference type="AlphaFoldDB" id="C6W381"/>
<dbReference type="EMBL" id="CP001619">
    <property type="protein sequence ID" value="ACT92185.1"/>
    <property type="molecule type" value="Genomic_DNA"/>
</dbReference>
<proteinExistence type="predicted"/>
<protein>
    <submittedName>
        <fullName evidence="2">Uncharacterized protein</fullName>
    </submittedName>
</protein>
<dbReference type="Proteomes" id="UP000002011">
    <property type="component" value="Chromosome"/>
</dbReference>